<proteinExistence type="predicted"/>
<dbReference type="Gene3D" id="2.40.160.20">
    <property type="match status" value="1"/>
</dbReference>
<dbReference type="InterPro" id="IPR025665">
    <property type="entry name" value="Beta-barrel_OMP_2"/>
</dbReference>
<accession>A0ABQ1UD65</accession>
<organism evidence="3 4">
    <name type="scientific">Hymenobacter cavernae</name>
    <dbReference type="NCBI Taxonomy" id="2044852"/>
    <lineage>
        <taxon>Bacteria</taxon>
        <taxon>Pseudomonadati</taxon>
        <taxon>Bacteroidota</taxon>
        <taxon>Cytophagia</taxon>
        <taxon>Cytophagales</taxon>
        <taxon>Hymenobacteraceae</taxon>
        <taxon>Hymenobacter</taxon>
    </lineage>
</organism>
<comment type="caution">
    <text evidence="3">The sequence shown here is derived from an EMBL/GenBank/DDBJ whole genome shotgun (WGS) entry which is preliminary data.</text>
</comment>
<feature type="signal peptide" evidence="1">
    <location>
        <begin position="1"/>
        <end position="32"/>
    </location>
</feature>
<protein>
    <recommendedName>
        <fullName evidence="2">Outer membrane protein beta-barrel domain-containing protein</fullName>
    </recommendedName>
</protein>
<dbReference type="SUPFAM" id="SSF56925">
    <property type="entry name" value="OMPA-like"/>
    <property type="match status" value="1"/>
</dbReference>
<dbReference type="Pfam" id="PF13568">
    <property type="entry name" value="OMP_b-brl_2"/>
    <property type="match status" value="1"/>
</dbReference>
<sequence>MSADGYFPVNSIMKKTLFTLLLVGASASVASAQVEIGLKVSPSITYLRTESRSEQNFQNDKSKLSIGGGLIVDYFFGENYAFSTGFLLAGKGGTISYRDVASDTNTDLVTRTQKIGLQYLEVPVTVKLYTNDVATDTKIYFQVGGSANVAIASKINGNKFYNDPATSEGETKALKHFIFPDAALLLGAGVEYQVGQSTKLLAGISYHRGLVNLDRYFDKTRGFDGVTIKNNEIALDLGIKF</sequence>
<keyword evidence="1" id="KW-0732">Signal</keyword>
<reference evidence="4" key="1">
    <citation type="journal article" date="2019" name="Int. J. Syst. Evol. Microbiol.">
        <title>The Global Catalogue of Microorganisms (GCM) 10K type strain sequencing project: providing services to taxonomists for standard genome sequencing and annotation.</title>
        <authorList>
            <consortium name="The Broad Institute Genomics Platform"/>
            <consortium name="The Broad Institute Genome Sequencing Center for Infectious Disease"/>
            <person name="Wu L."/>
            <person name="Ma J."/>
        </authorList>
    </citation>
    <scope>NUCLEOTIDE SEQUENCE [LARGE SCALE GENOMIC DNA]</scope>
    <source>
        <strain evidence="4">CGMCC 1.15197</strain>
    </source>
</reference>
<evidence type="ECO:0000313" key="3">
    <source>
        <dbReference type="EMBL" id="GGF15811.1"/>
    </source>
</evidence>
<evidence type="ECO:0000256" key="1">
    <source>
        <dbReference type="SAM" id="SignalP"/>
    </source>
</evidence>
<name>A0ABQ1UD65_9BACT</name>
<dbReference type="InterPro" id="IPR011250">
    <property type="entry name" value="OMP/PagP_B-barrel"/>
</dbReference>
<keyword evidence="4" id="KW-1185">Reference proteome</keyword>
<dbReference type="EMBL" id="BMHT01000005">
    <property type="protein sequence ID" value="GGF15811.1"/>
    <property type="molecule type" value="Genomic_DNA"/>
</dbReference>
<dbReference type="Proteomes" id="UP000632273">
    <property type="component" value="Unassembled WGS sequence"/>
</dbReference>
<evidence type="ECO:0000313" key="4">
    <source>
        <dbReference type="Proteomes" id="UP000632273"/>
    </source>
</evidence>
<feature type="chain" id="PRO_5046931534" description="Outer membrane protein beta-barrel domain-containing protein" evidence="1">
    <location>
        <begin position="33"/>
        <end position="241"/>
    </location>
</feature>
<feature type="domain" description="Outer membrane protein beta-barrel" evidence="2">
    <location>
        <begin position="33"/>
        <end position="214"/>
    </location>
</feature>
<gene>
    <name evidence="3" type="ORF">GCM10011383_28910</name>
</gene>
<evidence type="ECO:0000259" key="2">
    <source>
        <dbReference type="Pfam" id="PF13568"/>
    </source>
</evidence>